<dbReference type="GO" id="GO:0005524">
    <property type="term" value="F:ATP binding"/>
    <property type="evidence" value="ECO:0007669"/>
    <property type="project" value="UniProtKB-KW"/>
</dbReference>
<dbReference type="Gene3D" id="1.20.1560.10">
    <property type="entry name" value="ABC transporter type 1, transmembrane domain"/>
    <property type="match status" value="1"/>
</dbReference>
<dbReference type="InterPro" id="IPR036640">
    <property type="entry name" value="ABC1_TM_sf"/>
</dbReference>
<dbReference type="SMART" id="SM00382">
    <property type="entry name" value="AAA"/>
    <property type="match status" value="1"/>
</dbReference>
<dbReference type="Proteomes" id="UP000262583">
    <property type="component" value="Chromosome"/>
</dbReference>
<comment type="subcellular location">
    <subcellularLocation>
        <location evidence="1">Cell membrane</location>
        <topology evidence="1">Multi-pass membrane protein</topology>
    </subcellularLocation>
</comment>
<feature type="transmembrane region" description="Helical" evidence="9">
    <location>
        <begin position="62"/>
        <end position="84"/>
    </location>
</feature>
<evidence type="ECO:0000313" key="12">
    <source>
        <dbReference type="EMBL" id="AXA36632.1"/>
    </source>
</evidence>
<keyword evidence="6 12" id="KW-0067">ATP-binding</keyword>
<dbReference type="PROSITE" id="PS50929">
    <property type="entry name" value="ABC_TM1F"/>
    <property type="match status" value="1"/>
</dbReference>
<dbReference type="InterPro" id="IPR003593">
    <property type="entry name" value="AAA+_ATPase"/>
</dbReference>
<dbReference type="KEGG" id="schv:BRCON_1855"/>
<dbReference type="FunFam" id="3.40.50.300:FF:000221">
    <property type="entry name" value="Multidrug ABC transporter ATP-binding protein"/>
    <property type="match status" value="1"/>
</dbReference>
<evidence type="ECO:0000259" key="11">
    <source>
        <dbReference type="PROSITE" id="PS50929"/>
    </source>
</evidence>
<feature type="transmembrane region" description="Helical" evidence="9">
    <location>
        <begin position="161"/>
        <end position="180"/>
    </location>
</feature>
<dbReference type="InterPro" id="IPR011527">
    <property type="entry name" value="ABC1_TM_dom"/>
</dbReference>
<evidence type="ECO:0000256" key="5">
    <source>
        <dbReference type="ARBA" id="ARBA00022741"/>
    </source>
</evidence>
<keyword evidence="7 9" id="KW-1133">Transmembrane helix</keyword>
<dbReference type="GO" id="GO:0005886">
    <property type="term" value="C:plasma membrane"/>
    <property type="evidence" value="ECO:0007669"/>
    <property type="project" value="UniProtKB-SubCell"/>
</dbReference>
<evidence type="ECO:0000256" key="9">
    <source>
        <dbReference type="SAM" id="Phobius"/>
    </source>
</evidence>
<dbReference type="InterPro" id="IPR039421">
    <property type="entry name" value="Type_1_exporter"/>
</dbReference>
<dbReference type="Pfam" id="PF00005">
    <property type="entry name" value="ABC_tran"/>
    <property type="match status" value="1"/>
</dbReference>
<feature type="transmembrane region" description="Helical" evidence="9">
    <location>
        <begin position="284"/>
        <end position="303"/>
    </location>
</feature>
<feature type="transmembrane region" description="Helical" evidence="9">
    <location>
        <begin position="132"/>
        <end position="155"/>
    </location>
</feature>
<evidence type="ECO:0000259" key="10">
    <source>
        <dbReference type="PROSITE" id="PS50893"/>
    </source>
</evidence>
<sequence>MAYSSLYHGLRPYLRKHWWRITGGVLLLVGANYYQVRVAAVVGQASDAIKLGSANARDFVNYALWVVGFTLILAVCRLFMRLLIVGASRDIEYRFRNDIYEKLLRLPPSYYDHQRTGDLISKVTNDVEAVRMVLGPGVLQFSNSAILFPIAIFQMLRIDPLLTVVAMLPMAALPFVVNYYGNRIHQRFRRVQDHYSVISAMVQENLAGVRVVKAFCQEEPQIRLFDQLNDEYVRRNMSLAKIQSAFFPMLHTIAGVAVVVLLWAGASHVVTGRITVGRLVEFSLIQLMLFWPMMAFGWTVSLLQRGAASMERIREVMVLEDDPALGSRAGRVSLPQDSSVEFRNLTFRYTPDRPPALRGITLKVPAGSSLGVVGPTGSGKSTLALLIAKIYPTPPGQLFVGGADVCEIPATELRKRLGIVFQEPFLFSDTIANNIAFGAPTATREQIIEVARLAHIAHEIEQFPHGYDTMLGERGINLSGGQKQRTALARAILRDPEILILDDALSAVDTETEARIIESLREIMRQRTTIVIAHRISAVMHCDNIIVLDGGEIVEQGNHEALLALGGLYARLYEKQQLADSLEREVG</sequence>
<reference evidence="12 13" key="1">
    <citation type="submission" date="2018-05" db="EMBL/GenBank/DDBJ databases">
        <title>A metagenomic window into the 2 km-deep terrestrial subsurface aquifer revealed taxonomically and functionally diverse microbial community comprising novel uncultured bacterial lineages.</title>
        <authorList>
            <person name="Kadnikov V.V."/>
            <person name="Mardanov A.V."/>
            <person name="Beletsky A.V."/>
            <person name="Banks D."/>
            <person name="Pimenov N.V."/>
            <person name="Frank Y.A."/>
            <person name="Karnachuk O.V."/>
            <person name="Ravin N.V."/>
        </authorList>
    </citation>
    <scope>NUCLEOTIDE SEQUENCE [LARGE SCALE GENOMIC DNA]</scope>
    <source>
        <strain evidence="12">BY</strain>
    </source>
</reference>
<dbReference type="EMBL" id="CP030759">
    <property type="protein sequence ID" value="AXA36632.1"/>
    <property type="molecule type" value="Genomic_DNA"/>
</dbReference>
<dbReference type="GO" id="GO:0016887">
    <property type="term" value="F:ATP hydrolysis activity"/>
    <property type="evidence" value="ECO:0007669"/>
    <property type="project" value="InterPro"/>
</dbReference>
<dbReference type="PANTHER" id="PTHR43394:SF1">
    <property type="entry name" value="ATP-BINDING CASSETTE SUB-FAMILY B MEMBER 10, MITOCHONDRIAL"/>
    <property type="match status" value="1"/>
</dbReference>
<keyword evidence="4 9" id="KW-0812">Transmembrane</keyword>
<dbReference type="InterPro" id="IPR003439">
    <property type="entry name" value="ABC_transporter-like_ATP-bd"/>
</dbReference>
<evidence type="ECO:0000313" key="13">
    <source>
        <dbReference type="Proteomes" id="UP000262583"/>
    </source>
</evidence>
<dbReference type="SUPFAM" id="SSF52540">
    <property type="entry name" value="P-loop containing nucleoside triphosphate hydrolases"/>
    <property type="match status" value="1"/>
</dbReference>
<evidence type="ECO:0000256" key="7">
    <source>
        <dbReference type="ARBA" id="ARBA00022989"/>
    </source>
</evidence>
<feature type="domain" description="ABC transmembrane type-1" evidence="11">
    <location>
        <begin position="23"/>
        <end position="305"/>
    </location>
</feature>
<dbReference type="AlphaFoldDB" id="A0A2Z4Y7K8"/>
<feature type="transmembrane region" description="Helical" evidence="9">
    <location>
        <begin position="21"/>
        <end position="42"/>
    </location>
</feature>
<dbReference type="Gene3D" id="3.40.50.300">
    <property type="entry name" value="P-loop containing nucleotide triphosphate hydrolases"/>
    <property type="match status" value="1"/>
</dbReference>
<gene>
    <name evidence="12" type="ORF">BRCON_1855</name>
</gene>
<dbReference type="SUPFAM" id="SSF90123">
    <property type="entry name" value="ABC transporter transmembrane region"/>
    <property type="match status" value="1"/>
</dbReference>
<keyword evidence="2" id="KW-0813">Transport</keyword>
<evidence type="ECO:0000256" key="3">
    <source>
        <dbReference type="ARBA" id="ARBA00022475"/>
    </source>
</evidence>
<evidence type="ECO:0000256" key="1">
    <source>
        <dbReference type="ARBA" id="ARBA00004651"/>
    </source>
</evidence>
<keyword evidence="8 9" id="KW-0472">Membrane</keyword>
<dbReference type="PROSITE" id="PS50893">
    <property type="entry name" value="ABC_TRANSPORTER_2"/>
    <property type="match status" value="1"/>
</dbReference>
<dbReference type="CDD" id="cd18541">
    <property type="entry name" value="ABC_6TM_TmrB_like"/>
    <property type="match status" value="1"/>
</dbReference>
<dbReference type="Pfam" id="PF00664">
    <property type="entry name" value="ABC_membrane"/>
    <property type="match status" value="1"/>
</dbReference>
<dbReference type="PANTHER" id="PTHR43394">
    <property type="entry name" value="ATP-DEPENDENT PERMEASE MDL1, MITOCHONDRIAL"/>
    <property type="match status" value="1"/>
</dbReference>
<name>A0A2Z4Y7K8_SUMC1</name>
<feature type="transmembrane region" description="Helical" evidence="9">
    <location>
        <begin position="244"/>
        <end position="264"/>
    </location>
</feature>
<dbReference type="GO" id="GO:0015421">
    <property type="term" value="F:ABC-type oligopeptide transporter activity"/>
    <property type="evidence" value="ECO:0007669"/>
    <property type="project" value="TreeGrafter"/>
</dbReference>
<evidence type="ECO:0000256" key="2">
    <source>
        <dbReference type="ARBA" id="ARBA00022448"/>
    </source>
</evidence>
<dbReference type="InterPro" id="IPR027417">
    <property type="entry name" value="P-loop_NTPase"/>
</dbReference>
<evidence type="ECO:0000256" key="6">
    <source>
        <dbReference type="ARBA" id="ARBA00022840"/>
    </source>
</evidence>
<keyword evidence="5" id="KW-0547">Nucleotide-binding</keyword>
<evidence type="ECO:0000256" key="4">
    <source>
        <dbReference type="ARBA" id="ARBA00022692"/>
    </source>
</evidence>
<proteinExistence type="predicted"/>
<protein>
    <submittedName>
        <fullName evidence="12">Lipid A export ATP-binding/permease protein MsbA</fullName>
    </submittedName>
</protein>
<organism evidence="12 13">
    <name type="scientific">Sumerlaea chitinivorans</name>
    <dbReference type="NCBI Taxonomy" id="2250252"/>
    <lineage>
        <taxon>Bacteria</taxon>
        <taxon>Candidatus Sumerlaeota</taxon>
        <taxon>Candidatus Sumerlaeia</taxon>
        <taxon>Candidatus Sumerlaeales</taxon>
        <taxon>Candidatus Sumerlaeaceae</taxon>
        <taxon>Candidatus Sumerlaea</taxon>
    </lineage>
</organism>
<evidence type="ECO:0000256" key="8">
    <source>
        <dbReference type="ARBA" id="ARBA00023136"/>
    </source>
</evidence>
<accession>A0A2Z4Y7K8</accession>
<feature type="domain" description="ABC transporter" evidence="10">
    <location>
        <begin position="340"/>
        <end position="575"/>
    </location>
</feature>
<keyword evidence="3" id="KW-1003">Cell membrane</keyword>